<dbReference type="STRING" id="7167.A0A182FRB6"/>
<feature type="region of interest" description="Disordered" evidence="5">
    <location>
        <begin position="2689"/>
        <end position="2714"/>
    </location>
</feature>
<dbReference type="Pfam" id="PF00641">
    <property type="entry name" value="Zn_ribbon_RanBP"/>
    <property type="match status" value="2"/>
</dbReference>
<feature type="region of interest" description="Disordered" evidence="5">
    <location>
        <begin position="1219"/>
        <end position="1238"/>
    </location>
</feature>
<dbReference type="VEuPathDB" id="VectorBase:AALB20_033665"/>
<dbReference type="CDD" id="cd00835">
    <property type="entry name" value="RanBD_family"/>
    <property type="match status" value="1"/>
</dbReference>
<dbReference type="PROSITE" id="PS50293">
    <property type="entry name" value="TPR_REGION"/>
    <property type="match status" value="1"/>
</dbReference>
<dbReference type="InterPro" id="IPR045255">
    <property type="entry name" value="RanBP1-like"/>
</dbReference>
<dbReference type="CTD" id="43041"/>
<keyword evidence="4" id="KW-0862">Zinc</keyword>
<feature type="region of interest" description="Disordered" evidence="5">
    <location>
        <begin position="1023"/>
        <end position="1042"/>
    </location>
</feature>
<dbReference type="FunFam" id="1.25.40.10:FF:000582">
    <property type="entry name" value="E3 SUMO-protein ligase RanBP2"/>
    <property type="match status" value="1"/>
</dbReference>
<evidence type="ECO:0000313" key="7">
    <source>
        <dbReference type="Proteomes" id="UP000069272"/>
    </source>
</evidence>
<dbReference type="Pfam" id="PF00638">
    <property type="entry name" value="Ran_BP1"/>
    <property type="match status" value="3"/>
</dbReference>
<dbReference type="Gene3D" id="2.30.29.30">
    <property type="entry name" value="Pleckstrin-homology domain (PH domain)/Phosphotyrosine-binding domain (PTB)"/>
    <property type="match status" value="4"/>
</dbReference>
<dbReference type="GeneID" id="118460576"/>
<evidence type="ECO:0000256" key="3">
    <source>
        <dbReference type="ARBA" id="ARBA00022771"/>
    </source>
</evidence>
<dbReference type="PROSITE" id="PS50196">
    <property type="entry name" value="RANBD1"/>
    <property type="match status" value="3"/>
</dbReference>
<dbReference type="EnsemblMetazoa" id="AALB009092-RA">
    <property type="protein sequence ID" value="AALB009092-PA"/>
    <property type="gene ID" value="AALB009092"/>
</dbReference>
<dbReference type="Gene3D" id="4.10.1060.10">
    <property type="entry name" value="Zinc finger, RanBP2-type"/>
    <property type="match status" value="2"/>
</dbReference>
<dbReference type="KEGG" id="aali:118460576"/>
<dbReference type="SMART" id="SM00028">
    <property type="entry name" value="TPR"/>
    <property type="match status" value="1"/>
</dbReference>
<accession>A0A182FRB6</accession>
<evidence type="ECO:0000256" key="5">
    <source>
        <dbReference type="SAM" id="MobiDB-lite"/>
    </source>
</evidence>
<dbReference type="Proteomes" id="UP000069272">
    <property type="component" value="Chromosome 2R"/>
</dbReference>
<dbReference type="GO" id="GO:0005096">
    <property type="term" value="F:GTPase activator activity"/>
    <property type="evidence" value="ECO:0007669"/>
    <property type="project" value="TreeGrafter"/>
</dbReference>
<dbReference type="RefSeq" id="XP_035780877.1">
    <property type="nucleotide sequence ID" value="XM_035924984.1"/>
</dbReference>
<dbReference type="PROSITE" id="PS50005">
    <property type="entry name" value="TPR"/>
    <property type="match status" value="1"/>
</dbReference>
<dbReference type="SMART" id="SM00547">
    <property type="entry name" value="ZnF_RBZ"/>
    <property type="match status" value="2"/>
</dbReference>
<dbReference type="PANTHER" id="PTHR23138:SF87">
    <property type="entry name" value="E3 SUMO-PROTEIN LIGASE RANBP2"/>
    <property type="match status" value="1"/>
</dbReference>
<dbReference type="InterPro" id="IPR011993">
    <property type="entry name" value="PH-like_dom_sf"/>
</dbReference>
<feature type="compositionally biased region" description="Acidic residues" evidence="5">
    <location>
        <begin position="1319"/>
        <end position="1329"/>
    </location>
</feature>
<organism evidence="6 7">
    <name type="scientific">Anopheles albimanus</name>
    <name type="common">New world malaria mosquito</name>
    <dbReference type="NCBI Taxonomy" id="7167"/>
    <lineage>
        <taxon>Eukaryota</taxon>
        <taxon>Metazoa</taxon>
        <taxon>Ecdysozoa</taxon>
        <taxon>Arthropoda</taxon>
        <taxon>Hexapoda</taxon>
        <taxon>Insecta</taxon>
        <taxon>Pterygota</taxon>
        <taxon>Neoptera</taxon>
        <taxon>Endopterygota</taxon>
        <taxon>Diptera</taxon>
        <taxon>Nematocera</taxon>
        <taxon>Culicoidea</taxon>
        <taxon>Culicidae</taxon>
        <taxon>Anophelinae</taxon>
        <taxon>Anopheles</taxon>
    </lineage>
</organism>
<dbReference type="InterPro" id="IPR001876">
    <property type="entry name" value="Znf_RanBP2"/>
</dbReference>
<feature type="region of interest" description="Disordered" evidence="5">
    <location>
        <begin position="910"/>
        <end position="944"/>
    </location>
</feature>
<feature type="region of interest" description="Disordered" evidence="5">
    <location>
        <begin position="2224"/>
        <end position="2251"/>
    </location>
</feature>
<dbReference type="PROSITE" id="PS50199">
    <property type="entry name" value="ZF_RANBP2_2"/>
    <property type="match status" value="2"/>
</dbReference>
<keyword evidence="7" id="KW-1185">Reference proteome</keyword>
<feature type="region of interest" description="Disordered" evidence="5">
    <location>
        <begin position="2015"/>
        <end position="2089"/>
    </location>
</feature>
<dbReference type="CDD" id="cd13174">
    <property type="entry name" value="RanBD4_RanBP2_insect-like"/>
    <property type="match status" value="1"/>
</dbReference>
<dbReference type="InterPro" id="IPR036443">
    <property type="entry name" value="Znf_RanBP2_sf"/>
</dbReference>
<dbReference type="SUPFAM" id="SSF50729">
    <property type="entry name" value="PH domain-like"/>
    <property type="match status" value="3"/>
</dbReference>
<sequence>MFTSKKDIDRHVKTSLNKLPENERYLRGLAIARQYFKLNEYGSAEHWLSCYLSVQEDSAPAYKLLGQCYEKQRRYDRAITQYQRSLQLDSKQTGLITDVCRLLLMDDNLSKNLSKAKYWCDLAETERINHEAVLNLKLKVANKDANSDQLLVKDIIVREILARPHDPALRVRLVEYFLEEKQLEEAFRYCFELEMKFSETFLQSIEWTNVMARMLSKYVGDASSQKQHSWHYYLLQAIILDRQIYLSLLSDSTMETIKRSNIKEIATKLYELDQLLRLVAEGGKNAAPQKVLAEEFLRHYRGQLVLYSASLLFKGSADPQQGASRTTRGRETTKRCLALLLLAYQCGVPKTEAAWLKQSNESTRQVMTFWSKQAAFRCCQAGSTVLSCVDSNSMDVSVLAEIQSVTESKVWTTADNLLDQVRQLCTDPGWRKDVFRALYPSGDSSAKAASSYFVQEQHTLSAPQYVLPKREQLEVYLELAQFLYPSSLPYLVYLGLAMGTDNLADFRCRAFPRLNFSTNNLDNCNLETLNQLDMDSFLYCSILVAYSNLLEGDRQHYRAATADAEGRPAFLPAPNLLPLLCEENKVEWWSTAYHLIRSSTAKEAATSVAEQKQLLQHGLQAIRGTGAPLCDVMVLLKLGQILAKRASSGSAPPEERRQTECRAETVYRAAVLLWKHRNDSGAAPPSSGSVFFRYGIESYDCQQETVKLTEAGITFLAGVYFKHGRHLEFTQDFAGIPLPYAAFFRAEAFKKLDETNKTPMKGSGKKLHSERARECIRLTQQYLTLPYIERNHPLNYVVQGELKRISFGGNDSFDSTLNASANGGVLDESDHFQSFTSTAAGSVGGMRAERETATAVATAAANVCLSKTNELESLIRQMMETLTFVKEDVLSIRNDVGDMQDRLVKIEENIYRKPTEDAPKESSSSNGPARPTATDGDQQNQQAAVNAAAAAAALQAMNEMYLMDEFQNSAAAANAAYHQQVQASGGRAPAVIGLPPPPVLSYGALYGAGAGAYAGYLPPAVQQSQQQQQQQQMLTPRGHTGLTGPAGLGVSPLHTYQHPDQNQQQQQMLLAAMNSPVAVPGVSSGYHPLPPTYHQQALPVAAPPTTAIPQPAPATAKGGTLSLEQSLQTPSVLNSWNNTYHGAAAFNSMPAVATVPPPAPPAAVHHVPADKGAAPVNVVITSSDPLPPRAGAAHNSTSFAAGASTVASTQPTYSVTIPPQHIKHSATGGSIGQGTTAASTPKLEAISPVVASGKTPFQQAAAAAAPPATSINSMKPSALTTTTTAGSTVSTSSPSFFSSAINSPTVKALLTGGGGVGNEGDDGDDDEDDAKNLSGTAEYDPRPDFQPIIPLPDEIVVRTGEEDEEQMFSGRSKLLRLVDREWKERGLGELKILRSKADASKYRIVMRREQIHKICANHYITPELIIKPMDKRPECYIWAAMDFADEEPRKESFCARFGTADLAKQFYEAFLAARDAVAKLKANDPASSSTAGPPPTTIPASFSFGASKPPASSVSAPTAPAATTKAPFGEFTFAKNYTPPKVATSTESSTGQTNQSAVVSKPSPFASFTFKAQTAPANANSAGSDQSGGNVFGSGPGLGFDEKDYKCIYTVPIVGLKCKELPQAKDWSDYGNVPASGATLRLLSGTSNGAPIVRLLIRKPGLLVAATVCLNQILAKDTRVAVVEKTGVSWTGAQDGTMVTATAVKGQTYAAYFKTTEERDKFLGEIKKVLPGALAAPGAMPAGPKTAATGGFGDLFKPKSGSWDCAGCYVNNKADATHCLACAGPRDPSVKAADATKPKGGLFDNLAATGGSGSKFTFGMPATTGAAQSTITFGVAPAESTKIAAPADAKPAVPTPAAGGFGDKFKPKPGAWTCNACYLSNGADTLYCMSCESPKDDTVPKKSSSSSATNSIGGLLKAADTMPKFNFTAGGGFSFGVPPPAASTAGTAATSTSATSTVASSQPAAAAAPPVFGGGFTFGSPMKPPTTTGEATTTTVGVPAKPVFKFELPTPTTGGLSFGSKLTPTQQQGDAAKPLDAAPEKSSFGFVFKPKSPGRTQSTSSGGGAGDGDDDDAGGGGADSSVTEEENNTYFAPVIPLPDKVEVKTGEEDEHVLYAHRAKLYRFISSEWKERGIGDVKILKHKETSKLRVVMRREQVLKICLNHALTEEVCYSKKDDKSWQFVANDFSEGTFELMNFCLRFKSADVAQEFRDAITDALSGKLTPQASTSASAATPETAAQSDSRDSTITSTTSPLGEFNFSKLSDVSLNERETLQKCKLPANFFDAPATGPCTGCRGCDPDAFVFPSYDRKSFADTSSDGGSLPLDIAELPSLPERRSNIAPAAVATPKKVSFGDAKEPLATAAKPSLFGSLTFGVPSSTSTSTTSTAFTTNSFLAAEQKSASPFVASAGSVFGGDKTSTPVGGGIGGGLIFGSSQGGGVGSGASGGSIFSASLNTTPKTTFVSPPSTATESVSSVATGTTTTTASVTKPPTIATPLLQQPSLTDTPSVTTTPKSIEGGNLFGGSTFGSGGSTKSIFGGGSVTTTPTAVGNATATPPSNLFGSVSFGGSSSPSFSFGGIGKLGGSSVTSTTTQPSGLGLFGGVATGKPVGTTPAPDAPPVLKMDGGVSFADLASSSPSFGTFKKLDGGGGDVATAGSQQKGTAGSSATAGFVGLTVKEDFFSRSAANKLNSSGGDGAGANNNGKADEDEGVGGDEHYDPYYAPVIQLPDEIEVRTGEEEETKVFGDRAKLFRYDSDTKEWKERGVGELKILHHPVRNTYRMLLRREQIFKLVLNHAITTDLAVTPMNNSGKAFVWAAMNHAEGLPALEKLAVRFKNETIAGEFLKALENCQEKLRTRPDLEPDQD</sequence>
<reference evidence="6" key="2">
    <citation type="submission" date="2022-08" db="UniProtKB">
        <authorList>
            <consortium name="EnsemblMetazoa"/>
        </authorList>
    </citation>
    <scope>IDENTIFICATION</scope>
    <source>
        <strain evidence="6">STECLA/ALBI9_A</strain>
    </source>
</reference>
<evidence type="ECO:0000256" key="2">
    <source>
        <dbReference type="ARBA" id="ARBA00022723"/>
    </source>
</evidence>
<dbReference type="GO" id="GO:0005643">
    <property type="term" value="C:nuclear pore"/>
    <property type="evidence" value="ECO:0007669"/>
    <property type="project" value="TreeGrafter"/>
</dbReference>
<name>A0A182FRB6_ANOAL</name>
<dbReference type="SMART" id="SM00160">
    <property type="entry name" value="RanBD"/>
    <property type="match status" value="3"/>
</dbReference>
<dbReference type="InterPro" id="IPR000156">
    <property type="entry name" value="Ran_bind_dom"/>
</dbReference>
<dbReference type="VEuPathDB" id="VectorBase:AALB009092"/>
<feature type="compositionally biased region" description="Low complexity" evidence="5">
    <location>
        <begin position="1023"/>
        <end position="1032"/>
    </location>
</feature>
<dbReference type="GO" id="GO:0005737">
    <property type="term" value="C:cytoplasm"/>
    <property type="evidence" value="ECO:0007669"/>
    <property type="project" value="TreeGrafter"/>
</dbReference>
<keyword evidence="1" id="KW-0597">Phosphoprotein</keyword>
<dbReference type="PROSITE" id="PS01358">
    <property type="entry name" value="ZF_RANBP2_1"/>
    <property type="match status" value="2"/>
</dbReference>
<dbReference type="PANTHER" id="PTHR23138">
    <property type="entry name" value="RAN BINDING PROTEIN"/>
    <property type="match status" value="1"/>
</dbReference>
<dbReference type="InterPro" id="IPR019734">
    <property type="entry name" value="TPR_rpt"/>
</dbReference>
<evidence type="ECO:0000256" key="4">
    <source>
        <dbReference type="ARBA" id="ARBA00022833"/>
    </source>
</evidence>
<dbReference type="OrthoDB" id="2357150at2759"/>
<keyword evidence="2" id="KW-0479">Metal-binding</keyword>
<protein>
    <submittedName>
        <fullName evidence="6">Uncharacterized protein</fullName>
    </submittedName>
</protein>
<dbReference type="FunFam" id="4.10.1060.10:FF:000003">
    <property type="entry name" value="E3 SUMO-protein ligase RanBP2"/>
    <property type="match status" value="1"/>
</dbReference>
<dbReference type="GO" id="GO:0008270">
    <property type="term" value="F:zinc ion binding"/>
    <property type="evidence" value="ECO:0007669"/>
    <property type="project" value="UniProtKB-KW"/>
</dbReference>
<reference evidence="6 7" key="1">
    <citation type="journal article" date="2017" name="G3 (Bethesda)">
        <title>The Physical Genome Mapping of Anopheles albimanus Corrected Scaffold Misassemblies and Identified Interarm Rearrangements in Genus Anopheles.</title>
        <authorList>
            <person name="Artemov G.N."/>
            <person name="Peery A.N."/>
            <person name="Jiang X."/>
            <person name="Tu Z."/>
            <person name="Stegniy V.N."/>
            <person name="Sharakhova M.V."/>
            <person name="Sharakhov I.V."/>
        </authorList>
    </citation>
    <scope>NUCLEOTIDE SEQUENCE [LARGE SCALE GENOMIC DNA]</scope>
    <source>
        <strain evidence="6 7">ALBI9_A</strain>
    </source>
</reference>
<feature type="compositionally biased region" description="Basic and acidic residues" evidence="5">
    <location>
        <begin position="910"/>
        <end position="920"/>
    </location>
</feature>
<dbReference type="InterPro" id="IPR011990">
    <property type="entry name" value="TPR-like_helical_dom_sf"/>
</dbReference>
<proteinExistence type="predicted"/>
<dbReference type="SUPFAM" id="SSF90209">
    <property type="entry name" value="Ran binding protein zinc finger-like"/>
    <property type="match status" value="1"/>
</dbReference>
<feature type="compositionally biased region" description="Polar residues" evidence="5">
    <location>
        <begin position="2496"/>
        <end position="2513"/>
    </location>
</feature>
<feature type="region of interest" description="Disordered" evidence="5">
    <location>
        <begin position="1311"/>
        <end position="1345"/>
    </location>
</feature>
<dbReference type="Pfam" id="PF00515">
    <property type="entry name" value="TPR_1"/>
    <property type="match status" value="1"/>
</dbReference>
<dbReference type="Gene3D" id="1.25.40.10">
    <property type="entry name" value="Tetratricopeptide repeat domain"/>
    <property type="match status" value="1"/>
</dbReference>
<feature type="region of interest" description="Disordered" evidence="5">
    <location>
        <begin position="1484"/>
        <end position="1504"/>
    </location>
</feature>
<feature type="region of interest" description="Disordered" evidence="5">
    <location>
        <begin position="2496"/>
        <end position="2521"/>
    </location>
</feature>
<feature type="compositionally biased region" description="Polar residues" evidence="5">
    <location>
        <begin position="2015"/>
        <end position="2029"/>
    </location>
</feature>
<dbReference type="SUPFAM" id="SSF48452">
    <property type="entry name" value="TPR-like"/>
    <property type="match status" value="2"/>
</dbReference>
<dbReference type="FunFam" id="2.30.29.30:FF:000018">
    <property type="entry name" value="E3 SUMO-protein ligase RanBP2"/>
    <property type="match status" value="3"/>
</dbReference>
<evidence type="ECO:0000313" key="6">
    <source>
        <dbReference type="EnsemblMetazoa" id="AALB009092-PA"/>
    </source>
</evidence>
<evidence type="ECO:0000256" key="1">
    <source>
        <dbReference type="ARBA" id="ARBA00022553"/>
    </source>
</evidence>
<keyword evidence="3" id="KW-0863">Zinc-finger</keyword>